<evidence type="ECO:0000256" key="9">
    <source>
        <dbReference type="SAM" id="MobiDB-lite"/>
    </source>
</evidence>
<dbReference type="GO" id="GO:0005524">
    <property type="term" value="F:ATP binding"/>
    <property type="evidence" value="ECO:0007669"/>
    <property type="project" value="UniProtKB-KW"/>
</dbReference>
<dbReference type="SUPFAM" id="SSF90123">
    <property type="entry name" value="ABC transporter transmembrane region"/>
    <property type="match status" value="2"/>
</dbReference>
<dbReference type="InterPro" id="IPR027417">
    <property type="entry name" value="P-loop_NTPase"/>
</dbReference>
<keyword evidence="5" id="KW-0547">Nucleotide-binding</keyword>
<feature type="transmembrane region" description="Helical" evidence="10">
    <location>
        <begin position="307"/>
        <end position="328"/>
    </location>
</feature>
<feature type="transmembrane region" description="Helical" evidence="10">
    <location>
        <begin position="53"/>
        <end position="74"/>
    </location>
</feature>
<comment type="caution">
    <text evidence="13">The sequence shown here is derived from an EMBL/GenBank/DDBJ whole genome shotgun (WGS) entry which is preliminary data.</text>
</comment>
<feature type="compositionally biased region" description="Acidic residues" evidence="9">
    <location>
        <begin position="777"/>
        <end position="789"/>
    </location>
</feature>
<dbReference type="PROSITE" id="PS50929">
    <property type="entry name" value="ABC_TM1F"/>
    <property type="match status" value="2"/>
</dbReference>
<evidence type="ECO:0000313" key="13">
    <source>
        <dbReference type="EMBL" id="KAF9966164.1"/>
    </source>
</evidence>
<feature type="transmembrane region" description="Helical" evidence="10">
    <location>
        <begin position="24"/>
        <end position="41"/>
    </location>
</feature>
<organism evidence="13 14">
    <name type="scientific">Mortierella alpina</name>
    <name type="common">Oleaginous fungus</name>
    <name type="synonym">Mortierella renispora</name>
    <dbReference type="NCBI Taxonomy" id="64518"/>
    <lineage>
        <taxon>Eukaryota</taxon>
        <taxon>Fungi</taxon>
        <taxon>Fungi incertae sedis</taxon>
        <taxon>Mucoromycota</taxon>
        <taxon>Mortierellomycotina</taxon>
        <taxon>Mortierellomycetes</taxon>
        <taxon>Mortierellales</taxon>
        <taxon>Mortierellaceae</taxon>
        <taxon>Mortierella</taxon>
    </lineage>
</organism>
<dbReference type="GO" id="GO:0140359">
    <property type="term" value="F:ABC-type transporter activity"/>
    <property type="evidence" value="ECO:0007669"/>
    <property type="project" value="InterPro"/>
</dbReference>
<dbReference type="PROSITE" id="PS00211">
    <property type="entry name" value="ABC_TRANSPORTER_1"/>
    <property type="match status" value="2"/>
</dbReference>
<evidence type="ECO:0000256" key="1">
    <source>
        <dbReference type="ARBA" id="ARBA00004141"/>
    </source>
</evidence>
<feature type="transmembrane region" description="Helical" evidence="10">
    <location>
        <begin position="169"/>
        <end position="187"/>
    </location>
</feature>
<evidence type="ECO:0000256" key="5">
    <source>
        <dbReference type="ARBA" id="ARBA00022741"/>
    </source>
</evidence>
<dbReference type="InterPro" id="IPR003439">
    <property type="entry name" value="ABC_transporter-like_ATP-bd"/>
</dbReference>
<evidence type="ECO:0000256" key="6">
    <source>
        <dbReference type="ARBA" id="ARBA00022840"/>
    </source>
</evidence>
<dbReference type="Gene3D" id="1.20.1560.10">
    <property type="entry name" value="ABC transporter type 1, transmembrane domain"/>
    <property type="match status" value="2"/>
</dbReference>
<feature type="domain" description="ABC transporter" evidence="11">
    <location>
        <begin position="1154"/>
        <end position="1423"/>
    </location>
</feature>
<keyword evidence="7 10" id="KW-1133">Transmembrane helix</keyword>
<keyword evidence="14" id="KW-1185">Reference proteome</keyword>
<evidence type="ECO:0000256" key="3">
    <source>
        <dbReference type="ARBA" id="ARBA00022692"/>
    </source>
</evidence>
<feature type="compositionally biased region" description="Polar residues" evidence="9">
    <location>
        <begin position="797"/>
        <end position="815"/>
    </location>
</feature>
<dbReference type="FunFam" id="1.20.1560.10:FF:000006">
    <property type="entry name" value="ATP-binding cassette, sub-family C (CFTR/MRP), member 9"/>
    <property type="match status" value="1"/>
</dbReference>
<dbReference type="FunFam" id="3.40.50.300:FF:000997">
    <property type="entry name" value="Multidrug resistance-associated protein 1"/>
    <property type="match status" value="1"/>
</dbReference>
<dbReference type="PANTHER" id="PTHR24223:SF415">
    <property type="entry name" value="FI20190P1"/>
    <property type="match status" value="1"/>
</dbReference>
<keyword evidence="3 10" id="KW-0812">Transmembrane</keyword>
<evidence type="ECO:0000259" key="11">
    <source>
        <dbReference type="PROSITE" id="PS50893"/>
    </source>
</evidence>
<feature type="domain" description="ABC transmembrane type-1" evidence="12">
    <location>
        <begin position="847"/>
        <end position="1118"/>
    </location>
</feature>
<feature type="domain" description="ABC transmembrane type-1" evidence="12">
    <location>
        <begin position="173"/>
        <end position="458"/>
    </location>
</feature>
<feature type="transmembrane region" description="Helical" evidence="10">
    <location>
        <begin position="873"/>
        <end position="899"/>
    </location>
</feature>
<dbReference type="InterPro" id="IPR050173">
    <property type="entry name" value="ABC_transporter_C-like"/>
</dbReference>
<dbReference type="CDD" id="cd03244">
    <property type="entry name" value="ABCC_MRP_domain2"/>
    <property type="match status" value="1"/>
</dbReference>
<evidence type="ECO:0000256" key="4">
    <source>
        <dbReference type="ARBA" id="ARBA00022737"/>
    </source>
</evidence>
<dbReference type="CDD" id="cd18579">
    <property type="entry name" value="ABC_6TM_ABCC_D1"/>
    <property type="match status" value="1"/>
</dbReference>
<feature type="transmembrane region" description="Helical" evidence="10">
    <location>
        <begin position="1065"/>
        <end position="1082"/>
    </location>
</feature>
<evidence type="ECO:0000256" key="7">
    <source>
        <dbReference type="ARBA" id="ARBA00022989"/>
    </source>
</evidence>
<dbReference type="Proteomes" id="UP000738359">
    <property type="component" value="Unassembled WGS sequence"/>
</dbReference>
<evidence type="ECO:0000256" key="10">
    <source>
        <dbReference type="SAM" id="Phobius"/>
    </source>
</evidence>
<dbReference type="PROSITE" id="PS50893">
    <property type="entry name" value="ABC_TRANSPORTER_2"/>
    <property type="match status" value="2"/>
</dbReference>
<dbReference type="GO" id="GO:0016887">
    <property type="term" value="F:ATP hydrolysis activity"/>
    <property type="evidence" value="ECO:0007669"/>
    <property type="project" value="InterPro"/>
</dbReference>
<comment type="subcellular location">
    <subcellularLocation>
        <location evidence="1">Membrane</location>
        <topology evidence="1">Multi-pass membrane protein</topology>
    </subcellularLocation>
</comment>
<sequence length="1428" mass="159364">MGAAWALAVVLNHYEHIYEIRSSSAIFTFYTAAIAAALTIIKTALDLEPASGSIIKLLTVFTSVLATGFVFEAWPRGRTQVQQRSGASLYGRANLFSRLTFFFFQPIIAIGLRRPLTQQDIMGQLPEAMSAERGFQSLSRAWSSRLKKHRKPADQPSLLWTILIKDWELLIPVLLSRIAIVLFSYTLPILLKEMLGYLEDYESKPVSYGLTLAVGMFVASLFASLLNTYNRYQMLTIGVTYRAALISIIYRKALRLSSGSRTESTSGEIANHMSVDADVFWDCLVPLSTWITIPIEIFIAMRLLYGLLGWTMLAGVLAMLLMLPLQAWQARIYESMQHEKLKAMDQRIRLTTEVLGSMKIVKLYGWSSAFLKRILSIRQMELEALRKLGIVQAFMSIVFISSSLIISLITFAVYALWGGPGLTPGKLTPQTVFVSMTLFAMLKNPISSLSDATTTTISLVVATRRIQQFLMREEVNEQDVVRFDGLPGDERDPVISLVDATFSWTGPTQKAELQKMTPDERTALLSESEHQPQEPTSPTLSSINLAVGKGSLTAVVGRVGQGKSSLLSAIIGDMYKLAGRVQISGRVAYVPQQAWITNASLRDNILFGTEYNEARYKQVLCACGLEPDLAMFPAGDATEIGERGINLSGGQKQRVSLARAAYADAHIYLLDDPLSAVDAHVDRHLWDELLGPSGLLKDKTRVLVTHGIHHLQEVDQIVVLKDGLVAEKGTYVELMAGKKAFYRLIKDYTMLERRRSHSTLPVERRSSHGSIAGESGALDDDSQEDDIDDREQSSSEVATDQWTLQGGTSETVTQQTIQDEKKDTKAALIPKATLGRISSLPMRKLRCLVSTSLWLRHWIKVTKSSDDDHPPSLALFLGVYGALTFVYVLIYVVVMWLGFAVARIQASEKIHARLLDKILRLPISFFDTTPLGRIINRFSSDIVAVDIRIPNKLMDVLLFGISVSSTLLLIVFTTPTFTILLPFLIAGYWFVQMCFLGVSRILVRIYSVSKSPVYQYFNESLDGVSTIRAMGISDRFAEKCVALTDRMSNNFLSNMSSRRWLDVQLRLLSTIVLLCAAVFAVLQREHLDPSLVGLSLSFALTLTEEVTTLVRNFCDLQNQLVCLERVLEYTELRTEAPDVTDVHLPPNWPAEGRISFHNYSTRYREGLDLVIKNVTLVISPAEKVGIVGRTGAGKSSLTLALFRIVEAANSYWARESDNSDAAVMDSAVQENHDSETQHVEEEDGGRIDIDGVDISTVGLQQLRQHLSIIPQDPTLFAGTVRDNLDPFQELDDAELWQALERSHLKTYISMLPGGLHFEVSQNGENFSVGQRSLICLARALLRKTKILVMDEATAAVDVETDELIQRTIRTEFKDRTILTIAHRIKTVMDSDKILVLERGRVQEFDSPSRLLEIRESLFYRLAHQAGEA</sequence>
<feature type="transmembrane region" description="Helical" evidence="10">
    <location>
        <begin position="979"/>
        <end position="1003"/>
    </location>
</feature>
<dbReference type="FunFam" id="1.20.1560.10:FF:000013">
    <property type="entry name" value="ABC transporter C family member 2"/>
    <property type="match status" value="1"/>
</dbReference>
<protein>
    <submittedName>
        <fullName evidence="13">Multidrug resistance-associated protein 1</fullName>
    </submittedName>
</protein>
<feature type="transmembrane region" description="Helical" evidence="10">
    <location>
        <begin position="388"/>
        <end position="417"/>
    </location>
</feature>
<accession>A0A9P6JB86</accession>
<evidence type="ECO:0000256" key="8">
    <source>
        <dbReference type="ARBA" id="ARBA00023136"/>
    </source>
</evidence>
<dbReference type="EMBL" id="JAAAHY010000181">
    <property type="protein sequence ID" value="KAF9966164.1"/>
    <property type="molecule type" value="Genomic_DNA"/>
</dbReference>
<evidence type="ECO:0000256" key="2">
    <source>
        <dbReference type="ARBA" id="ARBA00022448"/>
    </source>
</evidence>
<dbReference type="Pfam" id="PF00005">
    <property type="entry name" value="ABC_tran"/>
    <property type="match status" value="2"/>
</dbReference>
<dbReference type="CDD" id="cd18580">
    <property type="entry name" value="ABC_6TM_ABCC_D2"/>
    <property type="match status" value="1"/>
</dbReference>
<dbReference type="OrthoDB" id="6500128at2759"/>
<feature type="transmembrane region" description="Helical" evidence="10">
    <location>
        <begin position="279"/>
        <end position="301"/>
    </location>
</feature>
<keyword evidence="8 10" id="KW-0472">Membrane</keyword>
<gene>
    <name evidence="13" type="primary">ABCC1_1</name>
    <name evidence="13" type="ORF">BGZ70_003124</name>
</gene>
<dbReference type="Pfam" id="PF00664">
    <property type="entry name" value="ABC_membrane"/>
    <property type="match status" value="2"/>
</dbReference>
<feature type="transmembrane region" description="Helical" evidence="10">
    <location>
        <begin position="208"/>
        <end position="226"/>
    </location>
</feature>
<dbReference type="InterPro" id="IPR036640">
    <property type="entry name" value="ABC1_TM_sf"/>
</dbReference>
<dbReference type="InterPro" id="IPR011527">
    <property type="entry name" value="ABC1_TM_dom"/>
</dbReference>
<dbReference type="SUPFAM" id="SSF52540">
    <property type="entry name" value="P-loop containing nucleoside triphosphate hydrolases"/>
    <property type="match status" value="3"/>
</dbReference>
<evidence type="ECO:0000313" key="14">
    <source>
        <dbReference type="Proteomes" id="UP000738359"/>
    </source>
</evidence>
<keyword evidence="2" id="KW-0813">Transport</keyword>
<feature type="domain" description="ABC transporter" evidence="11">
    <location>
        <begin position="520"/>
        <end position="747"/>
    </location>
</feature>
<proteinExistence type="predicted"/>
<dbReference type="InterPro" id="IPR003593">
    <property type="entry name" value="AAA+_ATPase"/>
</dbReference>
<dbReference type="InterPro" id="IPR044746">
    <property type="entry name" value="ABCC_6TM_D1"/>
</dbReference>
<feature type="transmembrane region" description="Helical" evidence="10">
    <location>
        <begin position="956"/>
        <end position="973"/>
    </location>
</feature>
<dbReference type="CDD" id="cd03250">
    <property type="entry name" value="ABCC_MRP_domain1"/>
    <property type="match status" value="1"/>
</dbReference>
<dbReference type="GO" id="GO:0016020">
    <property type="term" value="C:membrane"/>
    <property type="evidence" value="ECO:0007669"/>
    <property type="project" value="UniProtKB-SubCell"/>
</dbReference>
<keyword evidence="4" id="KW-0677">Repeat</keyword>
<dbReference type="InterPro" id="IPR044726">
    <property type="entry name" value="ABCC_6TM_D2"/>
</dbReference>
<evidence type="ECO:0000259" key="12">
    <source>
        <dbReference type="PROSITE" id="PS50929"/>
    </source>
</evidence>
<dbReference type="InterPro" id="IPR017871">
    <property type="entry name" value="ABC_transporter-like_CS"/>
</dbReference>
<dbReference type="SMART" id="SM00382">
    <property type="entry name" value="AAA"/>
    <property type="match status" value="2"/>
</dbReference>
<feature type="region of interest" description="Disordered" evidence="9">
    <location>
        <begin position="756"/>
        <end position="815"/>
    </location>
</feature>
<dbReference type="FunFam" id="3.40.50.300:FF:000163">
    <property type="entry name" value="Multidrug resistance-associated protein member 4"/>
    <property type="match status" value="1"/>
</dbReference>
<reference evidence="13" key="1">
    <citation type="journal article" date="2020" name="Fungal Divers.">
        <title>Resolving the Mortierellaceae phylogeny through synthesis of multi-gene phylogenetics and phylogenomics.</title>
        <authorList>
            <person name="Vandepol N."/>
            <person name="Liber J."/>
            <person name="Desiro A."/>
            <person name="Na H."/>
            <person name="Kennedy M."/>
            <person name="Barry K."/>
            <person name="Grigoriev I.V."/>
            <person name="Miller A.N."/>
            <person name="O'Donnell K."/>
            <person name="Stajich J.E."/>
            <person name="Bonito G."/>
        </authorList>
    </citation>
    <scope>NUCLEOTIDE SEQUENCE</scope>
    <source>
        <strain evidence="13">CK1249</strain>
    </source>
</reference>
<dbReference type="Gene3D" id="3.40.50.300">
    <property type="entry name" value="P-loop containing nucleotide triphosphate hydrolases"/>
    <property type="match status" value="2"/>
</dbReference>
<name>A0A9P6JB86_MORAP</name>
<dbReference type="PANTHER" id="PTHR24223">
    <property type="entry name" value="ATP-BINDING CASSETTE SUB-FAMILY C"/>
    <property type="match status" value="1"/>
</dbReference>
<keyword evidence="6" id="KW-0067">ATP-binding</keyword>